<evidence type="ECO:0000256" key="3">
    <source>
        <dbReference type="ARBA" id="ARBA00022448"/>
    </source>
</evidence>
<keyword evidence="10" id="KW-1185">Reference proteome</keyword>
<feature type="transmembrane region" description="Helical" evidence="8">
    <location>
        <begin position="377"/>
        <end position="399"/>
    </location>
</feature>
<dbReference type="GO" id="GO:0005886">
    <property type="term" value="C:plasma membrane"/>
    <property type="evidence" value="ECO:0007669"/>
    <property type="project" value="TreeGrafter"/>
</dbReference>
<keyword evidence="4 8" id="KW-0812">Transmembrane</keyword>
<keyword evidence="3" id="KW-0813">Transport</keyword>
<feature type="transmembrane region" description="Helical" evidence="8">
    <location>
        <begin position="352"/>
        <end position="371"/>
    </location>
</feature>
<dbReference type="GO" id="GO:0022857">
    <property type="term" value="F:transmembrane transporter activity"/>
    <property type="evidence" value="ECO:0007669"/>
    <property type="project" value="InterPro"/>
</dbReference>
<dbReference type="InterPro" id="IPR001734">
    <property type="entry name" value="Na/solute_symporter"/>
</dbReference>
<keyword evidence="5 8" id="KW-1133">Transmembrane helix</keyword>
<name>B2A1T1_NATTJ</name>
<evidence type="ECO:0000256" key="1">
    <source>
        <dbReference type="ARBA" id="ARBA00004141"/>
    </source>
</evidence>
<feature type="transmembrane region" description="Helical" evidence="8">
    <location>
        <begin position="223"/>
        <end position="245"/>
    </location>
</feature>
<dbReference type="CDD" id="cd10322">
    <property type="entry name" value="SLC5sbd"/>
    <property type="match status" value="1"/>
</dbReference>
<organism evidence="9 10">
    <name type="scientific">Natranaerobius thermophilus (strain ATCC BAA-1301 / DSM 18059 / JW/NM-WN-LF)</name>
    <dbReference type="NCBI Taxonomy" id="457570"/>
    <lineage>
        <taxon>Bacteria</taxon>
        <taxon>Bacillati</taxon>
        <taxon>Bacillota</taxon>
        <taxon>Clostridia</taxon>
        <taxon>Natranaerobiales</taxon>
        <taxon>Natranaerobiaceae</taxon>
        <taxon>Natranaerobius</taxon>
    </lineage>
</organism>
<gene>
    <name evidence="9" type="ordered locus">Nther_2570</name>
</gene>
<reference evidence="9 10" key="2">
    <citation type="journal article" date="2011" name="J. Bacteriol.">
        <title>Complete genome sequence of the anaerobic, halophilic alkalithermophile Natranaerobius thermophilus JW/NM-WN-LF.</title>
        <authorList>
            <person name="Zhao B."/>
            <person name="Mesbah N.M."/>
            <person name="Dalin E."/>
            <person name="Goodwin L."/>
            <person name="Nolan M."/>
            <person name="Pitluck S."/>
            <person name="Chertkov O."/>
            <person name="Brettin T.S."/>
            <person name="Han J."/>
            <person name="Larimer F.W."/>
            <person name="Land M.L."/>
            <person name="Hauser L."/>
            <person name="Kyrpides N."/>
            <person name="Wiegel J."/>
        </authorList>
    </citation>
    <scope>NUCLEOTIDE SEQUENCE [LARGE SCALE GENOMIC DNA]</scope>
    <source>
        <strain evidence="10">ATCC BAA-1301 / DSM 18059 / JW/NM-WN-LF</strain>
    </source>
</reference>
<dbReference type="KEGG" id="nth:Nther_2570"/>
<feature type="transmembrane region" description="Helical" evidence="8">
    <location>
        <begin position="114"/>
        <end position="145"/>
    </location>
</feature>
<accession>B2A1T1</accession>
<dbReference type="HOGENOM" id="CLU_018808_15_3_9"/>
<dbReference type="AlphaFoldDB" id="B2A1T1"/>
<dbReference type="eggNOG" id="COG0591">
    <property type="taxonomic scope" value="Bacteria"/>
</dbReference>
<feature type="transmembrane region" description="Helical" evidence="8">
    <location>
        <begin position="257"/>
        <end position="278"/>
    </location>
</feature>
<comment type="similarity">
    <text evidence="2 7">Belongs to the sodium:solute symporter (SSF) (TC 2.A.21) family.</text>
</comment>
<proteinExistence type="inferred from homology"/>
<keyword evidence="6 8" id="KW-0472">Membrane</keyword>
<dbReference type="InParanoid" id="B2A1T1"/>
<dbReference type="InterPro" id="IPR050277">
    <property type="entry name" value="Sodium:Solute_Symporter"/>
</dbReference>
<feature type="transmembrane region" description="Helical" evidence="8">
    <location>
        <begin position="36"/>
        <end position="58"/>
    </location>
</feature>
<evidence type="ECO:0000256" key="4">
    <source>
        <dbReference type="ARBA" id="ARBA00022692"/>
    </source>
</evidence>
<dbReference type="Pfam" id="PF00474">
    <property type="entry name" value="SSF"/>
    <property type="match status" value="1"/>
</dbReference>
<evidence type="ECO:0000256" key="5">
    <source>
        <dbReference type="ARBA" id="ARBA00022989"/>
    </source>
</evidence>
<evidence type="ECO:0000256" key="2">
    <source>
        <dbReference type="ARBA" id="ARBA00006434"/>
    </source>
</evidence>
<dbReference type="PANTHER" id="PTHR48086:SF7">
    <property type="entry name" value="SODIUM-SOLUTE SYMPORTER-RELATED"/>
    <property type="match status" value="1"/>
</dbReference>
<dbReference type="OrthoDB" id="9810181at2"/>
<evidence type="ECO:0000313" key="9">
    <source>
        <dbReference type="EMBL" id="ACB86128.1"/>
    </source>
</evidence>
<protein>
    <submittedName>
        <fullName evidence="9">Na+/solute symporter</fullName>
    </submittedName>
</protein>
<feature type="transmembrane region" description="Helical" evidence="8">
    <location>
        <begin position="430"/>
        <end position="450"/>
    </location>
</feature>
<evidence type="ECO:0000256" key="8">
    <source>
        <dbReference type="SAM" id="Phobius"/>
    </source>
</evidence>
<reference evidence="9 10" key="1">
    <citation type="submission" date="2008-04" db="EMBL/GenBank/DDBJ databases">
        <title>Complete sequence of chromosome of Natranaerobius thermophilus JW/NM-WN-LF.</title>
        <authorList>
            <consortium name="US DOE Joint Genome Institute"/>
            <person name="Copeland A."/>
            <person name="Lucas S."/>
            <person name="Lapidus A."/>
            <person name="Glavina del Rio T."/>
            <person name="Dalin E."/>
            <person name="Tice H."/>
            <person name="Bruce D."/>
            <person name="Goodwin L."/>
            <person name="Pitluck S."/>
            <person name="Chertkov O."/>
            <person name="Brettin T."/>
            <person name="Detter J.C."/>
            <person name="Han C."/>
            <person name="Kuske C.R."/>
            <person name="Schmutz J."/>
            <person name="Larimer F."/>
            <person name="Land M."/>
            <person name="Hauser L."/>
            <person name="Kyrpides N."/>
            <person name="Lykidis A."/>
            <person name="Mesbah N.M."/>
            <person name="Wiegel J."/>
        </authorList>
    </citation>
    <scope>NUCLEOTIDE SEQUENCE [LARGE SCALE GENOMIC DNA]</scope>
    <source>
        <strain evidence="10">ATCC BAA-1301 / DSM 18059 / JW/NM-WN-LF</strain>
    </source>
</reference>
<dbReference type="STRING" id="457570.Nther_2570"/>
<feature type="transmembrane region" description="Helical" evidence="8">
    <location>
        <begin position="406"/>
        <end position="424"/>
    </location>
</feature>
<sequence length="464" mass="49033">MYGAILAVYVLIILGIGFYTSRYIKNMDDFALAGRNLGLPMLVGTLFASFVGGATVTGWTGSFYQLGFDWWFAGIGSLLGVAVAATVMAEKSRKLEQYTVPDLLELRYDNKTKVVGSIMIILGDIGLVAVQIIALSGILTAFVGLETMPAMILSIIVFTLIALFGGMVGVALTDSIQAIIIALGLIVGVISAFSYGGGIGAVFSDLPDNFLTPLGTTSPGEAFNNAIAVFGTTAVWQAIIFSRAFAAKDSRTAKMGILWLIPTSLIGYFLVAMLGYSARSILGPDVVPDEVFATLLSEVMNPAVAAILLAVIVGAIITSTNSFLLSISINITRDLYQNFIGKDSSDKSLLKVGRVSLVIVAALAFSLAVAMPDIVTAIVFAYTMYSAALLIPLYGGYLWKKANSTAGFLGIIFGGGTAVIWHLLNEPMGLPPMVPAVILSLIVFVASSYMTEGPSKEQLKVFDV</sequence>
<feature type="transmembrane region" description="Helical" evidence="8">
    <location>
        <begin position="6"/>
        <end position="24"/>
    </location>
</feature>
<evidence type="ECO:0000256" key="7">
    <source>
        <dbReference type="RuleBase" id="RU362091"/>
    </source>
</evidence>
<dbReference type="EMBL" id="CP001034">
    <property type="protein sequence ID" value="ACB86128.1"/>
    <property type="molecule type" value="Genomic_DNA"/>
</dbReference>
<dbReference type="PROSITE" id="PS50283">
    <property type="entry name" value="NA_SOLUT_SYMP_3"/>
    <property type="match status" value="1"/>
</dbReference>
<feature type="transmembrane region" description="Helical" evidence="8">
    <location>
        <begin position="151"/>
        <end position="172"/>
    </location>
</feature>
<evidence type="ECO:0000313" key="10">
    <source>
        <dbReference type="Proteomes" id="UP000001683"/>
    </source>
</evidence>
<comment type="subcellular location">
    <subcellularLocation>
        <location evidence="1">Membrane</location>
        <topology evidence="1">Multi-pass membrane protein</topology>
    </subcellularLocation>
</comment>
<dbReference type="RefSeq" id="WP_012448970.1">
    <property type="nucleotide sequence ID" value="NC_010718.1"/>
</dbReference>
<dbReference type="InterPro" id="IPR038377">
    <property type="entry name" value="Na/Glc_symporter_sf"/>
</dbReference>
<dbReference type="PANTHER" id="PTHR48086">
    <property type="entry name" value="SODIUM/PROLINE SYMPORTER-RELATED"/>
    <property type="match status" value="1"/>
</dbReference>
<feature type="transmembrane region" description="Helical" evidence="8">
    <location>
        <begin position="70"/>
        <end position="89"/>
    </location>
</feature>
<dbReference type="Proteomes" id="UP000001683">
    <property type="component" value="Chromosome"/>
</dbReference>
<feature type="transmembrane region" description="Helical" evidence="8">
    <location>
        <begin position="179"/>
        <end position="203"/>
    </location>
</feature>
<feature type="transmembrane region" description="Helical" evidence="8">
    <location>
        <begin position="303"/>
        <end position="331"/>
    </location>
</feature>
<dbReference type="Gene3D" id="1.20.1730.10">
    <property type="entry name" value="Sodium/glucose cotransporter"/>
    <property type="match status" value="1"/>
</dbReference>
<evidence type="ECO:0000256" key="6">
    <source>
        <dbReference type="ARBA" id="ARBA00023136"/>
    </source>
</evidence>